<dbReference type="Proteomes" id="UP001168528">
    <property type="component" value="Unassembled WGS sequence"/>
</dbReference>
<sequence length="69" mass="8026">MNQPQEPIVLYELLKHENPQLTTLKAKFNACANKINRNKKNPGTLSKEEEEELYKKLHVIRQLIAALEL</sequence>
<reference evidence="1" key="1">
    <citation type="submission" date="2023-07" db="EMBL/GenBank/DDBJ databases">
        <title>The genome sequence of Rhodocytophaga aerolata KACC 12507.</title>
        <authorList>
            <person name="Zhang X."/>
        </authorList>
    </citation>
    <scope>NUCLEOTIDE SEQUENCE</scope>
    <source>
        <strain evidence="1">KACC 12507</strain>
    </source>
</reference>
<proteinExistence type="predicted"/>
<comment type="caution">
    <text evidence="1">The sequence shown here is derived from an EMBL/GenBank/DDBJ whole genome shotgun (WGS) entry which is preliminary data.</text>
</comment>
<dbReference type="EMBL" id="JAUKPO010000004">
    <property type="protein sequence ID" value="MDO1446559.1"/>
    <property type="molecule type" value="Genomic_DNA"/>
</dbReference>
<protein>
    <submittedName>
        <fullName evidence="1">Uncharacterized protein</fullName>
    </submittedName>
</protein>
<evidence type="ECO:0000313" key="2">
    <source>
        <dbReference type="Proteomes" id="UP001168528"/>
    </source>
</evidence>
<accession>A0ABT8R578</accession>
<name>A0ABT8R578_9BACT</name>
<gene>
    <name evidence="1" type="ORF">Q0590_09880</name>
</gene>
<dbReference type="RefSeq" id="WP_378410012.1">
    <property type="nucleotide sequence ID" value="NZ_JBHSMY010000001.1"/>
</dbReference>
<organism evidence="1 2">
    <name type="scientific">Rhodocytophaga aerolata</name>
    <dbReference type="NCBI Taxonomy" id="455078"/>
    <lineage>
        <taxon>Bacteria</taxon>
        <taxon>Pseudomonadati</taxon>
        <taxon>Bacteroidota</taxon>
        <taxon>Cytophagia</taxon>
        <taxon>Cytophagales</taxon>
        <taxon>Rhodocytophagaceae</taxon>
        <taxon>Rhodocytophaga</taxon>
    </lineage>
</organism>
<evidence type="ECO:0000313" key="1">
    <source>
        <dbReference type="EMBL" id="MDO1446559.1"/>
    </source>
</evidence>
<keyword evidence="2" id="KW-1185">Reference proteome</keyword>